<keyword evidence="2" id="KW-0472">Membrane</keyword>
<keyword evidence="2" id="KW-0812">Transmembrane</keyword>
<organism evidence="3 4">
    <name type="scientific">Roseibium suaedae</name>
    <dbReference type="NCBI Taxonomy" id="735517"/>
    <lineage>
        <taxon>Bacteria</taxon>
        <taxon>Pseudomonadati</taxon>
        <taxon>Pseudomonadota</taxon>
        <taxon>Alphaproteobacteria</taxon>
        <taxon>Hyphomicrobiales</taxon>
        <taxon>Stappiaceae</taxon>
        <taxon>Roseibium</taxon>
    </lineage>
</organism>
<feature type="region of interest" description="Disordered" evidence="1">
    <location>
        <begin position="347"/>
        <end position="371"/>
    </location>
</feature>
<keyword evidence="3" id="KW-0969">Cilium</keyword>
<dbReference type="OrthoDB" id="8456606at2"/>
<dbReference type="PANTHER" id="PTHR38766">
    <property type="entry name" value="FLAGELLAR PROTEIN FLIO"/>
    <property type="match status" value="1"/>
</dbReference>
<evidence type="ECO:0000256" key="1">
    <source>
        <dbReference type="SAM" id="MobiDB-lite"/>
    </source>
</evidence>
<protein>
    <submittedName>
        <fullName evidence="3">Flagellar biosynthesis protein, FliO</fullName>
    </submittedName>
</protein>
<keyword evidence="3" id="KW-0966">Cell projection</keyword>
<feature type="compositionally biased region" description="Polar residues" evidence="1">
    <location>
        <begin position="462"/>
        <end position="472"/>
    </location>
</feature>
<feature type="region of interest" description="Disordered" evidence="1">
    <location>
        <begin position="104"/>
        <end position="126"/>
    </location>
</feature>
<reference evidence="3 4" key="1">
    <citation type="submission" date="2016-11" db="EMBL/GenBank/DDBJ databases">
        <authorList>
            <person name="Jaros S."/>
            <person name="Januszkiewicz K."/>
            <person name="Wedrychowicz H."/>
        </authorList>
    </citation>
    <scope>NUCLEOTIDE SEQUENCE [LARGE SCALE GENOMIC DNA]</scope>
    <source>
        <strain evidence="3 4">DSM 22153</strain>
    </source>
</reference>
<evidence type="ECO:0000313" key="3">
    <source>
        <dbReference type="EMBL" id="SHM15154.1"/>
    </source>
</evidence>
<proteinExistence type="predicted"/>
<dbReference type="Proteomes" id="UP000186002">
    <property type="component" value="Unassembled WGS sequence"/>
</dbReference>
<feature type="compositionally biased region" description="Polar residues" evidence="1">
    <location>
        <begin position="256"/>
        <end position="265"/>
    </location>
</feature>
<keyword evidence="3" id="KW-0282">Flagellum</keyword>
<feature type="compositionally biased region" description="Polar residues" evidence="1">
    <location>
        <begin position="194"/>
        <end position="209"/>
    </location>
</feature>
<feature type="transmembrane region" description="Helical" evidence="2">
    <location>
        <begin position="20"/>
        <end position="39"/>
    </location>
</feature>
<evidence type="ECO:0000313" key="4">
    <source>
        <dbReference type="Proteomes" id="UP000186002"/>
    </source>
</evidence>
<keyword evidence="4" id="KW-1185">Reference proteome</keyword>
<feature type="compositionally biased region" description="Low complexity" evidence="1">
    <location>
        <begin position="266"/>
        <end position="286"/>
    </location>
</feature>
<feature type="compositionally biased region" description="Low complexity" evidence="1">
    <location>
        <begin position="234"/>
        <end position="244"/>
    </location>
</feature>
<sequence>MYNWIADTFGLPDGLARGLAFAVALAIVLLLIALFVFILKRLTGVRLSSGRNRQPRLTVMDATNIDTRRRLLLIRRDNVEHLILVGGSNDLVIEQGIVKAASLGAAPQPRQMPATNMMHPQSDTSAQALPSSLAVAAYAAPATQEAEAPAPVFNTPEAPRYQPQPSAALAAAPLTAAPQASATQAATHRPETATAKSATELAGSQTFQSRPARPVSEPRPGTTYQRPFAAASRPAEQPQPQATPEHTLVRSAISNRNLSPSASSQTATERSTPAAAASSATAAQASQIRSEYRAPATSTAPQVRHSAAPASGTVAPAISGTQAGTQTIQTTQSSQVAGFARTLARPALTPSSGQPLPPRQVTPPSSGPAAKAKTAFLQPVAMTATDRPTAAVAPAISPAEEEAVPVATATVQPPVQVSTISETPAPTAPAPAKAEEPAVEVASLVEVEGNGQTEATPVASAETETPNQTDTPATEAPVEASAAESTPAEDDALQLDETMLAEPETGTAQEASTPVEPVAAAEDADLFEPALEAEDGKATSDNAAEVTPEAPSEEIAAPVQAGAALAETPEVTAEPAAPVVAAPSADLQPGIVKAPEINMVRTSETNAAPAIRIERPKDGPLPNPIEDEMAKLLEEMTGPQKS</sequence>
<keyword evidence="2" id="KW-1133">Transmembrane helix</keyword>
<dbReference type="RefSeq" id="WP_073012281.1">
    <property type="nucleotide sequence ID" value="NZ_FRBW01000002.1"/>
</dbReference>
<feature type="compositionally biased region" description="Low complexity" evidence="1">
    <location>
        <begin position="563"/>
        <end position="572"/>
    </location>
</feature>
<dbReference type="STRING" id="735517.SAMN05444272_1913"/>
<name>A0A1M7GFG8_9HYPH</name>
<dbReference type="EMBL" id="FRBW01000002">
    <property type="protein sequence ID" value="SHM15154.1"/>
    <property type="molecule type" value="Genomic_DNA"/>
</dbReference>
<feature type="compositionally biased region" description="Low complexity" evidence="1">
    <location>
        <begin position="172"/>
        <end position="186"/>
    </location>
</feature>
<feature type="region of interest" description="Disordered" evidence="1">
    <location>
        <begin position="172"/>
        <end position="244"/>
    </location>
</feature>
<dbReference type="AlphaFoldDB" id="A0A1M7GFG8"/>
<dbReference type="PANTHER" id="PTHR38766:SF1">
    <property type="entry name" value="FLAGELLAR PROTEIN FLIO"/>
    <property type="match status" value="1"/>
</dbReference>
<accession>A0A1M7GFG8</accession>
<feature type="region of interest" description="Disordered" evidence="1">
    <location>
        <begin position="256"/>
        <end position="317"/>
    </location>
</feature>
<evidence type="ECO:0000256" key="2">
    <source>
        <dbReference type="SAM" id="Phobius"/>
    </source>
</evidence>
<gene>
    <name evidence="3" type="ORF">SAMN05444272_1913</name>
</gene>
<feature type="region of interest" description="Disordered" evidence="1">
    <location>
        <begin position="449"/>
        <end position="572"/>
    </location>
</feature>
<dbReference type="InterPro" id="IPR052205">
    <property type="entry name" value="FliO/MopB"/>
</dbReference>